<dbReference type="InterPro" id="IPR015421">
    <property type="entry name" value="PyrdxlP-dep_Trfase_major"/>
</dbReference>
<dbReference type="InterPro" id="IPR015422">
    <property type="entry name" value="PyrdxlP-dep_Trfase_small"/>
</dbReference>
<dbReference type="InterPro" id="IPR015424">
    <property type="entry name" value="PyrdxlP-dep_Trfase"/>
</dbReference>
<dbReference type="RefSeq" id="WP_120199339.1">
    <property type="nucleotide sequence ID" value="NZ_RAQJ01000001.1"/>
</dbReference>
<dbReference type="PANTHER" id="PTHR30244:SF36">
    <property type="entry name" value="3-OXO-GLUCOSE-6-PHOSPHATE:GLUTAMATE AMINOTRANSFERASE"/>
    <property type="match status" value="1"/>
</dbReference>
<dbReference type="CDD" id="cd00616">
    <property type="entry name" value="AHBA_syn"/>
    <property type="match status" value="1"/>
</dbReference>
<evidence type="ECO:0000313" key="7">
    <source>
        <dbReference type="Proteomes" id="UP000284892"/>
    </source>
</evidence>
<comment type="caution">
    <text evidence="6">The sequence shown here is derived from an EMBL/GenBank/DDBJ whole genome shotgun (WGS) entry which is preliminary data.</text>
</comment>
<name>A0A420DUW6_9FLAO</name>
<feature type="modified residue" description="N6-(pyridoxal phosphate)lysine" evidence="4">
    <location>
        <position position="190"/>
    </location>
</feature>
<comment type="similarity">
    <text evidence="2 5">Belongs to the DegT/DnrJ/EryC1 family.</text>
</comment>
<dbReference type="GO" id="GO:0008483">
    <property type="term" value="F:transaminase activity"/>
    <property type="evidence" value="ECO:0007669"/>
    <property type="project" value="TreeGrafter"/>
</dbReference>
<proteinExistence type="inferred from homology"/>
<dbReference type="GO" id="GO:0030170">
    <property type="term" value="F:pyridoxal phosphate binding"/>
    <property type="evidence" value="ECO:0007669"/>
    <property type="project" value="TreeGrafter"/>
</dbReference>
<dbReference type="PANTHER" id="PTHR30244">
    <property type="entry name" value="TRANSAMINASE"/>
    <property type="match status" value="1"/>
</dbReference>
<dbReference type="Gene3D" id="3.40.640.10">
    <property type="entry name" value="Type I PLP-dependent aspartate aminotransferase-like (Major domain)"/>
    <property type="match status" value="1"/>
</dbReference>
<dbReference type="GO" id="GO:0000271">
    <property type="term" value="P:polysaccharide biosynthetic process"/>
    <property type="evidence" value="ECO:0007669"/>
    <property type="project" value="TreeGrafter"/>
</dbReference>
<evidence type="ECO:0000256" key="4">
    <source>
        <dbReference type="PIRSR" id="PIRSR000390-2"/>
    </source>
</evidence>
<evidence type="ECO:0000313" key="6">
    <source>
        <dbReference type="EMBL" id="RKE98114.1"/>
    </source>
</evidence>
<keyword evidence="1 4" id="KW-0663">Pyridoxal phosphate</keyword>
<feature type="active site" description="Proton acceptor" evidence="3">
    <location>
        <position position="190"/>
    </location>
</feature>
<dbReference type="AlphaFoldDB" id="A0A420DUW6"/>
<evidence type="ECO:0000256" key="1">
    <source>
        <dbReference type="ARBA" id="ARBA00022898"/>
    </source>
</evidence>
<evidence type="ECO:0000256" key="2">
    <source>
        <dbReference type="ARBA" id="ARBA00037999"/>
    </source>
</evidence>
<evidence type="ECO:0000256" key="5">
    <source>
        <dbReference type="RuleBase" id="RU004508"/>
    </source>
</evidence>
<dbReference type="PIRSF" id="PIRSF000390">
    <property type="entry name" value="PLP_StrS"/>
    <property type="match status" value="1"/>
</dbReference>
<evidence type="ECO:0000256" key="3">
    <source>
        <dbReference type="PIRSR" id="PIRSR000390-1"/>
    </source>
</evidence>
<sequence>MIKFLDLHKINARFEDDFSKGFNTFLDSGYYILGNQVKAFETNFASYCGTKYCIGTANGLDALTLIFKAFIQQKKLHDGDKVIVPANTYIASILSIINAGLKPVLVEPNEDTYNISATEIEKHITSKVKAILVVHLYGQLADMKAISKIAKTHNLLVIEDAAQAHGAENDNSIKAGNLSDAAAFSFYPSKNLGALGDGGAVTTNDSELAKCVSLLHNYGSLQKYVNQLIGYNSRLDELQALFLNIKLKRLDADNERRQDIAKRYCNEIVNSKIKLPYYNQSKSHVFHVFVIRIDDRKKFMSYLDENKIGHLIHYPIAPHKQEALKVYSHLSFPVTEAIHESIISIPISPVMTNEEVKKVINVLNNY</sequence>
<dbReference type="EMBL" id="RAQJ01000001">
    <property type="protein sequence ID" value="RKE98114.1"/>
    <property type="molecule type" value="Genomic_DNA"/>
</dbReference>
<gene>
    <name evidence="6" type="ORF">BXY80_0185</name>
</gene>
<dbReference type="Pfam" id="PF01041">
    <property type="entry name" value="DegT_DnrJ_EryC1"/>
    <property type="match status" value="1"/>
</dbReference>
<dbReference type="SUPFAM" id="SSF53383">
    <property type="entry name" value="PLP-dependent transferases"/>
    <property type="match status" value="1"/>
</dbReference>
<dbReference type="OrthoDB" id="9804264at2"/>
<keyword evidence="7" id="KW-1185">Reference proteome</keyword>
<accession>A0A420DUW6</accession>
<protein>
    <submittedName>
        <fullName evidence="6">dTDP-4-amino-4,6-dideoxygalactose transaminase</fullName>
    </submittedName>
</protein>
<dbReference type="Proteomes" id="UP000284892">
    <property type="component" value="Unassembled WGS sequence"/>
</dbReference>
<organism evidence="6 7">
    <name type="scientific">Ichthyenterobacterium magnum</name>
    <dbReference type="NCBI Taxonomy" id="1230530"/>
    <lineage>
        <taxon>Bacteria</taxon>
        <taxon>Pseudomonadati</taxon>
        <taxon>Bacteroidota</taxon>
        <taxon>Flavobacteriia</taxon>
        <taxon>Flavobacteriales</taxon>
        <taxon>Flavobacteriaceae</taxon>
        <taxon>Ichthyenterobacterium</taxon>
    </lineage>
</organism>
<reference evidence="6 7" key="1">
    <citation type="submission" date="2018-09" db="EMBL/GenBank/DDBJ databases">
        <title>Genomic Encyclopedia of Archaeal and Bacterial Type Strains, Phase II (KMG-II): from individual species to whole genera.</title>
        <authorList>
            <person name="Goeker M."/>
        </authorList>
    </citation>
    <scope>NUCLEOTIDE SEQUENCE [LARGE SCALE GENOMIC DNA]</scope>
    <source>
        <strain evidence="6 7">DSM 26283</strain>
    </source>
</reference>
<dbReference type="Gene3D" id="3.90.1150.10">
    <property type="entry name" value="Aspartate Aminotransferase, domain 1"/>
    <property type="match status" value="1"/>
</dbReference>
<dbReference type="InterPro" id="IPR000653">
    <property type="entry name" value="DegT/StrS_aminotransferase"/>
</dbReference>